<dbReference type="SUPFAM" id="SSF53335">
    <property type="entry name" value="S-adenosyl-L-methionine-dependent methyltransferases"/>
    <property type="match status" value="1"/>
</dbReference>
<comment type="similarity">
    <text evidence="1 4">Belongs to the N(4)/N(6)-methyltransferase family.</text>
</comment>
<name>A0A261FE06_9BIFI</name>
<dbReference type="PRINTS" id="PR00508">
    <property type="entry name" value="S21N4MTFRASE"/>
</dbReference>
<dbReference type="REBASE" id="384731">
    <property type="entry name" value="M.Bmy100916ORF1998P"/>
</dbReference>
<dbReference type="GO" id="GO:0008170">
    <property type="term" value="F:N-methyltransferase activity"/>
    <property type="evidence" value="ECO:0007669"/>
    <property type="project" value="InterPro"/>
</dbReference>
<dbReference type="PROSITE" id="PS00092">
    <property type="entry name" value="N6_MTASE"/>
    <property type="match status" value="1"/>
</dbReference>
<keyword evidence="7" id="KW-1185">Reference proteome</keyword>
<evidence type="ECO:0000256" key="1">
    <source>
        <dbReference type="ARBA" id="ARBA00006594"/>
    </source>
</evidence>
<dbReference type="GO" id="GO:0003677">
    <property type="term" value="F:DNA binding"/>
    <property type="evidence" value="ECO:0007669"/>
    <property type="project" value="InterPro"/>
</dbReference>
<sequence>MTDKAKEVLQTELGTLYHGDCVSWMKTLEPETVDLIFADPPFNLNKDYGKGVKDNLKNSEYLAWTYEWIDAAVPLLSPGGAIWIYNIPRWNIMIGAHLMQKPELMFRHQVAVSMKMGLPIPGKLSPAHYSLLYFTKGKPRTFTRPRTPIELCRHCGGEIHDYGGHRNKMNPLGVNLTDVWTDLSPVRHRKDKRRAANALPEKMLERVLTISSEPGDVVLDPFGGSGTTYAVAERMHRHWLGIELGDTDPIERRLTGREAVFEMPQKGDAGKSKPKLIQPVAEQWPLIA</sequence>
<dbReference type="GO" id="GO:0032259">
    <property type="term" value="P:methylation"/>
    <property type="evidence" value="ECO:0007669"/>
    <property type="project" value="UniProtKB-KW"/>
</dbReference>
<evidence type="ECO:0000259" key="5">
    <source>
        <dbReference type="Pfam" id="PF01555"/>
    </source>
</evidence>
<keyword evidence="3" id="KW-0808">Transferase</keyword>
<evidence type="ECO:0000256" key="3">
    <source>
        <dbReference type="ARBA" id="ARBA00022679"/>
    </source>
</evidence>
<keyword evidence="2 6" id="KW-0489">Methyltransferase</keyword>
<reference evidence="6 7" key="1">
    <citation type="journal article" date="2017" name="BMC Genomics">
        <title>Comparative genomic and phylogenomic analyses of the Bifidobacteriaceae family.</title>
        <authorList>
            <person name="Lugli G.A."/>
            <person name="Milani C."/>
            <person name="Turroni F."/>
            <person name="Duranti S."/>
            <person name="Mancabelli L."/>
            <person name="Mangifesta M."/>
            <person name="Ferrario C."/>
            <person name="Modesto M."/>
            <person name="Mattarelli P."/>
            <person name="Jiri K."/>
            <person name="van Sinderen D."/>
            <person name="Ventura M."/>
        </authorList>
    </citation>
    <scope>NUCLEOTIDE SEQUENCE [LARGE SCALE GENOMIC DNA]</scope>
    <source>
        <strain evidence="6 7">DSM 100196</strain>
    </source>
</reference>
<feature type="domain" description="DNA methylase N-4/N-6" evidence="5">
    <location>
        <begin position="33"/>
        <end position="245"/>
    </location>
</feature>
<dbReference type="Proteomes" id="UP000216871">
    <property type="component" value="Unassembled WGS sequence"/>
</dbReference>
<dbReference type="InterPro" id="IPR029063">
    <property type="entry name" value="SAM-dependent_MTases_sf"/>
</dbReference>
<dbReference type="InterPro" id="IPR001091">
    <property type="entry name" value="RM_Methyltransferase"/>
</dbReference>
<dbReference type="AlphaFoldDB" id="A0A261FE06"/>
<gene>
    <name evidence="6" type="ORF">BMYO_1998</name>
</gene>
<evidence type="ECO:0000313" key="7">
    <source>
        <dbReference type="Proteomes" id="UP000216871"/>
    </source>
</evidence>
<proteinExistence type="inferred from homology"/>
<dbReference type="Pfam" id="PF01555">
    <property type="entry name" value="N6_N4_Mtase"/>
    <property type="match status" value="1"/>
</dbReference>
<dbReference type="EMBL" id="MWWW01000029">
    <property type="protein sequence ID" value="OZG57265.1"/>
    <property type="molecule type" value="Genomic_DNA"/>
</dbReference>
<dbReference type="RefSeq" id="WP_094668403.1">
    <property type="nucleotide sequence ID" value="NZ_MWWW01000029.1"/>
</dbReference>
<accession>A0A261FE06</accession>
<dbReference type="EC" id="2.1.1.-" evidence="4"/>
<organism evidence="6 7">
    <name type="scientific">Bifidobacterium myosotis</name>
    <dbReference type="NCBI Taxonomy" id="1630166"/>
    <lineage>
        <taxon>Bacteria</taxon>
        <taxon>Bacillati</taxon>
        <taxon>Actinomycetota</taxon>
        <taxon>Actinomycetes</taxon>
        <taxon>Bifidobacteriales</taxon>
        <taxon>Bifidobacteriaceae</taxon>
        <taxon>Bifidobacterium</taxon>
    </lineage>
</organism>
<dbReference type="Gene3D" id="3.40.50.150">
    <property type="entry name" value="Vaccinia Virus protein VP39"/>
    <property type="match status" value="1"/>
</dbReference>
<evidence type="ECO:0000256" key="4">
    <source>
        <dbReference type="RuleBase" id="RU362026"/>
    </source>
</evidence>
<evidence type="ECO:0000256" key="2">
    <source>
        <dbReference type="ARBA" id="ARBA00022603"/>
    </source>
</evidence>
<protein>
    <recommendedName>
        <fullName evidence="4">Methyltransferase</fullName>
        <ecNumber evidence="4">2.1.1.-</ecNumber>
    </recommendedName>
</protein>
<dbReference type="OrthoDB" id="9773060at2"/>
<dbReference type="InterPro" id="IPR002941">
    <property type="entry name" value="DNA_methylase_N4/N6"/>
</dbReference>
<comment type="caution">
    <text evidence="6">The sequence shown here is derived from an EMBL/GenBank/DDBJ whole genome shotgun (WGS) entry which is preliminary data.</text>
</comment>
<dbReference type="InterPro" id="IPR002052">
    <property type="entry name" value="DNA_methylase_N6_adenine_CS"/>
</dbReference>
<evidence type="ECO:0000313" key="6">
    <source>
        <dbReference type="EMBL" id="OZG57265.1"/>
    </source>
</evidence>